<dbReference type="Proteomes" id="UP000319817">
    <property type="component" value="Chromosome"/>
</dbReference>
<dbReference type="EMBL" id="CP036526">
    <property type="protein sequence ID" value="QDT12680.1"/>
    <property type="molecule type" value="Genomic_DNA"/>
</dbReference>
<gene>
    <name evidence="3" type="primary">ygaP</name>
    <name evidence="3" type="ORF">K239x_46920</name>
</gene>
<accession>A0A517NZX7</accession>
<dbReference type="InterPro" id="IPR036873">
    <property type="entry name" value="Rhodanese-like_dom_sf"/>
</dbReference>
<dbReference type="CDD" id="cd00158">
    <property type="entry name" value="RHOD"/>
    <property type="match status" value="1"/>
</dbReference>
<dbReference type="Pfam" id="PF00581">
    <property type="entry name" value="Rhodanese"/>
    <property type="match status" value="1"/>
</dbReference>
<feature type="domain" description="Rhodanese" evidence="2">
    <location>
        <begin position="17"/>
        <end position="109"/>
    </location>
</feature>
<keyword evidence="1" id="KW-0472">Membrane</keyword>
<sequence>MTELSTVSVHQLAELHSQDAVDVIDVRSPAEFRGVHAAIARNVPLDSLDPHTVMAQRNGTAGESLYVICLSGGRSTKACQKFAEAGFSNVINVEGGTNAWDKAGLPVNRGTQTVSLERQVRITVGAIVMVTGLLAFVASPPLSSIAAGVAAACGAGLALAGITNSCVMGMLLAKMPWNRAKGEESCCSVK</sequence>
<dbReference type="Gene3D" id="6.10.140.1340">
    <property type="match status" value="1"/>
</dbReference>
<protein>
    <submittedName>
        <fullName evidence="3">Inner membrane protein YgaP</fullName>
    </submittedName>
</protein>
<dbReference type="PROSITE" id="PS50206">
    <property type="entry name" value="RHODANESE_3"/>
    <property type="match status" value="1"/>
</dbReference>
<dbReference type="RefSeq" id="WP_145420542.1">
    <property type="nucleotide sequence ID" value="NZ_CP036526.1"/>
</dbReference>
<dbReference type="OrthoDB" id="9800872at2"/>
<reference evidence="3 4" key="1">
    <citation type="submission" date="2019-02" db="EMBL/GenBank/DDBJ databases">
        <title>Deep-cultivation of Planctomycetes and their phenomic and genomic characterization uncovers novel biology.</title>
        <authorList>
            <person name="Wiegand S."/>
            <person name="Jogler M."/>
            <person name="Boedeker C."/>
            <person name="Pinto D."/>
            <person name="Vollmers J."/>
            <person name="Rivas-Marin E."/>
            <person name="Kohn T."/>
            <person name="Peeters S.H."/>
            <person name="Heuer A."/>
            <person name="Rast P."/>
            <person name="Oberbeckmann S."/>
            <person name="Bunk B."/>
            <person name="Jeske O."/>
            <person name="Meyerdierks A."/>
            <person name="Storesund J.E."/>
            <person name="Kallscheuer N."/>
            <person name="Luecker S."/>
            <person name="Lage O.M."/>
            <person name="Pohl T."/>
            <person name="Merkel B.J."/>
            <person name="Hornburger P."/>
            <person name="Mueller R.-W."/>
            <person name="Bruemmer F."/>
            <person name="Labrenz M."/>
            <person name="Spormann A.M."/>
            <person name="Op den Camp H."/>
            <person name="Overmann J."/>
            <person name="Amann R."/>
            <person name="Jetten M.S.M."/>
            <person name="Mascher T."/>
            <person name="Medema M.H."/>
            <person name="Devos D.P."/>
            <person name="Kaster A.-K."/>
            <person name="Ovreas L."/>
            <person name="Rohde M."/>
            <person name="Galperin M.Y."/>
            <person name="Jogler C."/>
        </authorList>
    </citation>
    <scope>NUCLEOTIDE SEQUENCE [LARGE SCALE GENOMIC DNA]</scope>
    <source>
        <strain evidence="3 4">K23_9</strain>
    </source>
</reference>
<feature type="transmembrane region" description="Helical" evidence="1">
    <location>
        <begin position="145"/>
        <end position="173"/>
    </location>
</feature>
<dbReference type="InterPro" id="IPR001763">
    <property type="entry name" value="Rhodanese-like_dom"/>
</dbReference>
<organism evidence="3 4">
    <name type="scientific">Stieleria marina</name>
    <dbReference type="NCBI Taxonomy" id="1930275"/>
    <lineage>
        <taxon>Bacteria</taxon>
        <taxon>Pseudomonadati</taxon>
        <taxon>Planctomycetota</taxon>
        <taxon>Planctomycetia</taxon>
        <taxon>Pirellulales</taxon>
        <taxon>Pirellulaceae</taxon>
        <taxon>Stieleria</taxon>
    </lineage>
</organism>
<dbReference type="PANTHER" id="PTHR45431:SF3">
    <property type="entry name" value="RHODANESE-LIKE DOMAIN-CONTAINING PROTEIN 15, CHLOROPLASTIC"/>
    <property type="match status" value="1"/>
</dbReference>
<keyword evidence="1" id="KW-1133">Transmembrane helix</keyword>
<dbReference type="Pfam" id="PF11127">
    <property type="entry name" value="YgaP-like_TM"/>
    <property type="match status" value="1"/>
</dbReference>
<evidence type="ECO:0000256" key="1">
    <source>
        <dbReference type="SAM" id="Phobius"/>
    </source>
</evidence>
<keyword evidence="4" id="KW-1185">Reference proteome</keyword>
<dbReference type="Gene3D" id="3.40.250.10">
    <property type="entry name" value="Rhodanese-like domain"/>
    <property type="match status" value="1"/>
</dbReference>
<name>A0A517NZX7_9BACT</name>
<dbReference type="AlphaFoldDB" id="A0A517NZX7"/>
<feature type="transmembrane region" description="Helical" evidence="1">
    <location>
        <begin position="120"/>
        <end position="139"/>
    </location>
</feature>
<proteinExistence type="predicted"/>
<evidence type="ECO:0000313" key="4">
    <source>
        <dbReference type="Proteomes" id="UP000319817"/>
    </source>
</evidence>
<keyword evidence="1" id="KW-0812">Transmembrane</keyword>
<dbReference type="SUPFAM" id="SSF52821">
    <property type="entry name" value="Rhodanese/Cell cycle control phosphatase"/>
    <property type="match status" value="1"/>
</dbReference>
<dbReference type="PANTHER" id="PTHR45431">
    <property type="entry name" value="RHODANESE-LIKE DOMAIN-CONTAINING PROTEIN 15, CHLOROPLASTIC"/>
    <property type="match status" value="1"/>
</dbReference>
<dbReference type="InterPro" id="IPR052367">
    <property type="entry name" value="Thiosulfate_ST/Rhodanese-like"/>
</dbReference>
<dbReference type="SMART" id="SM00450">
    <property type="entry name" value="RHOD"/>
    <property type="match status" value="1"/>
</dbReference>
<dbReference type="InterPro" id="IPR021309">
    <property type="entry name" value="YgaP-like_TM"/>
</dbReference>
<evidence type="ECO:0000259" key="2">
    <source>
        <dbReference type="PROSITE" id="PS50206"/>
    </source>
</evidence>
<evidence type="ECO:0000313" key="3">
    <source>
        <dbReference type="EMBL" id="QDT12680.1"/>
    </source>
</evidence>